<dbReference type="Pfam" id="PF25179">
    <property type="entry name" value="LMF1_C"/>
    <property type="match status" value="1"/>
</dbReference>
<evidence type="ECO:0000256" key="1">
    <source>
        <dbReference type="ARBA" id="ARBA00023180"/>
    </source>
</evidence>
<dbReference type="InterPro" id="IPR009613">
    <property type="entry name" value="LMF"/>
</dbReference>
<feature type="domain" description="Lipase maturation factor 1/2 C-terminal" evidence="3">
    <location>
        <begin position="67"/>
        <end position="111"/>
    </location>
</feature>
<dbReference type="AlphaFoldDB" id="A0A8J6L5E0"/>
<reference evidence="4" key="1">
    <citation type="submission" date="2020-03" db="EMBL/GenBank/DDBJ databases">
        <title>Studies in the Genomics of Life Span.</title>
        <authorList>
            <person name="Glass D."/>
        </authorList>
    </citation>
    <scope>NUCLEOTIDE SEQUENCE</scope>
    <source>
        <strain evidence="4">LTLLF</strain>
        <tissue evidence="4">Muscle</tissue>
    </source>
</reference>
<dbReference type="PANTHER" id="PTHR14463">
    <property type="entry name" value="LIPASE MATURATION FACTOR"/>
    <property type="match status" value="1"/>
</dbReference>
<name>A0A8J6L5E0_MICOH</name>
<organism evidence="4 5">
    <name type="scientific">Microtus ochrogaster</name>
    <name type="common">Prairie vole</name>
    <dbReference type="NCBI Taxonomy" id="79684"/>
    <lineage>
        <taxon>Eukaryota</taxon>
        <taxon>Metazoa</taxon>
        <taxon>Chordata</taxon>
        <taxon>Craniata</taxon>
        <taxon>Vertebrata</taxon>
        <taxon>Euteleostomi</taxon>
        <taxon>Mammalia</taxon>
        <taxon>Eutheria</taxon>
        <taxon>Euarchontoglires</taxon>
        <taxon>Glires</taxon>
        <taxon>Rodentia</taxon>
        <taxon>Myomorpha</taxon>
        <taxon>Muroidea</taxon>
        <taxon>Cricetidae</taxon>
        <taxon>Arvicolinae</taxon>
        <taxon>Microtus</taxon>
    </lineage>
</organism>
<evidence type="ECO:0000313" key="5">
    <source>
        <dbReference type="Proteomes" id="UP000710432"/>
    </source>
</evidence>
<sequence>MDGSLYVIKGEDSGKHGAQGLSESELSQANQPLSGMVGTYRPAHTSCLVCPPPASRAAQVCGASQLASSHGLFYRMTGLGEQPEVVLEGSYDGQHWTEIEFVYKPGNGKEPVICLVRNHVANYPFHEQPPTYLRAQRYKYWFPKPREQSQ</sequence>
<dbReference type="InterPro" id="IPR057433">
    <property type="entry name" value="LMF1/2_C"/>
</dbReference>
<keyword evidence="1" id="KW-0325">Glycoprotein</keyword>
<comment type="caution">
    <text evidence="4">The sequence shown here is derived from an EMBL/GenBank/DDBJ whole genome shotgun (WGS) entry which is preliminary data.</text>
</comment>
<protein>
    <recommendedName>
        <fullName evidence="2">Lipase maturation factor 2</fullName>
    </recommendedName>
</protein>
<evidence type="ECO:0000259" key="3">
    <source>
        <dbReference type="Pfam" id="PF25179"/>
    </source>
</evidence>
<dbReference type="EMBL" id="JAATJU010021189">
    <property type="protein sequence ID" value="KAH0514432.1"/>
    <property type="molecule type" value="Genomic_DNA"/>
</dbReference>
<gene>
    <name evidence="4" type="ORF">LTLLF_134985</name>
</gene>
<proteinExistence type="predicted"/>
<evidence type="ECO:0000313" key="4">
    <source>
        <dbReference type="EMBL" id="KAH0514432.1"/>
    </source>
</evidence>
<dbReference type="PANTHER" id="PTHR14463:SF5">
    <property type="entry name" value="LIPASE MATURATION FACTOR 2"/>
    <property type="match status" value="1"/>
</dbReference>
<accession>A0A8J6L5E0</accession>
<dbReference type="GO" id="GO:0005789">
    <property type="term" value="C:endoplasmic reticulum membrane"/>
    <property type="evidence" value="ECO:0007669"/>
    <property type="project" value="TreeGrafter"/>
</dbReference>
<evidence type="ECO:0000256" key="2">
    <source>
        <dbReference type="ARBA" id="ARBA00040643"/>
    </source>
</evidence>
<dbReference type="Proteomes" id="UP000710432">
    <property type="component" value="Unassembled WGS sequence"/>
</dbReference>
<dbReference type="GO" id="GO:0051604">
    <property type="term" value="P:protein maturation"/>
    <property type="evidence" value="ECO:0007669"/>
    <property type="project" value="InterPro"/>
</dbReference>